<dbReference type="GO" id="GO:0046872">
    <property type="term" value="F:metal ion binding"/>
    <property type="evidence" value="ECO:0007669"/>
    <property type="project" value="UniProtKB-KW"/>
</dbReference>
<dbReference type="PRINTS" id="PR00773">
    <property type="entry name" value="GRPEPROTEIN"/>
</dbReference>
<evidence type="ECO:0000313" key="13">
    <source>
        <dbReference type="Proteomes" id="UP000790787"/>
    </source>
</evidence>
<dbReference type="PROSITE" id="PS01071">
    <property type="entry name" value="GRPE"/>
    <property type="match status" value="1"/>
</dbReference>
<dbReference type="Gene3D" id="3.90.20.20">
    <property type="match status" value="1"/>
</dbReference>
<evidence type="ECO:0000256" key="12">
    <source>
        <dbReference type="SAM" id="MobiDB-lite"/>
    </source>
</evidence>
<dbReference type="AlphaFoldDB" id="A0A1S3X0Q3"/>
<dbReference type="GO" id="GO:0030150">
    <property type="term" value="P:protein import into mitochondrial matrix"/>
    <property type="evidence" value="ECO:0000318"/>
    <property type="project" value="GO_Central"/>
</dbReference>
<comment type="similarity">
    <text evidence="2 11">Belongs to the GrpE family.</text>
</comment>
<dbReference type="OrthoDB" id="201635at2759"/>
<dbReference type="Pfam" id="PF01025">
    <property type="entry name" value="GrpE"/>
    <property type="match status" value="1"/>
</dbReference>
<evidence type="ECO:0000256" key="3">
    <source>
        <dbReference type="ARBA" id="ARBA00022723"/>
    </source>
</evidence>
<feature type="region of interest" description="Disordered" evidence="12">
    <location>
        <begin position="65"/>
        <end position="147"/>
    </location>
</feature>
<dbReference type="Proteomes" id="UP000790787">
    <property type="component" value="Chromosome 8"/>
</dbReference>
<evidence type="ECO:0000256" key="4">
    <source>
        <dbReference type="ARBA" id="ARBA00022741"/>
    </source>
</evidence>
<dbReference type="GO" id="GO:0042803">
    <property type="term" value="F:protein homodimerization activity"/>
    <property type="evidence" value="ECO:0007669"/>
    <property type="project" value="InterPro"/>
</dbReference>
<dbReference type="GO" id="GO:0000774">
    <property type="term" value="F:adenyl-nucleotide exchange factor activity"/>
    <property type="evidence" value="ECO:0000318"/>
    <property type="project" value="GO_Central"/>
</dbReference>
<feature type="compositionally biased region" description="Polar residues" evidence="12">
    <location>
        <begin position="65"/>
        <end position="86"/>
    </location>
</feature>
<dbReference type="HAMAP" id="MF_01151">
    <property type="entry name" value="GrpE"/>
    <property type="match status" value="1"/>
</dbReference>
<dbReference type="InterPro" id="IPR000740">
    <property type="entry name" value="GrpE"/>
</dbReference>
<dbReference type="CDD" id="cd00446">
    <property type="entry name" value="GrpE"/>
    <property type="match status" value="1"/>
</dbReference>
<dbReference type="GO" id="GO:0005524">
    <property type="term" value="F:ATP binding"/>
    <property type="evidence" value="ECO:0007669"/>
    <property type="project" value="UniProtKB-KW"/>
</dbReference>
<dbReference type="GO" id="GO:0051082">
    <property type="term" value="F:unfolded protein binding"/>
    <property type="evidence" value="ECO:0000318"/>
    <property type="project" value="GO_Central"/>
</dbReference>
<protein>
    <recommendedName>
        <fullName evidence="10">GrpE protein homolog</fullName>
    </recommendedName>
</protein>
<keyword evidence="8 10" id="KW-0143">Chaperone</keyword>
<dbReference type="InterPro" id="IPR009012">
    <property type="entry name" value="GrpE_head"/>
</dbReference>
<dbReference type="GO" id="GO:0001405">
    <property type="term" value="C:PAM complex, Tim23 associated import motor"/>
    <property type="evidence" value="ECO:0000318"/>
    <property type="project" value="GO_Central"/>
</dbReference>
<gene>
    <name evidence="14" type="primary">LOC107759990</name>
</gene>
<dbReference type="STRING" id="4097.A0A1S3X0Q3"/>
<proteinExistence type="inferred from homology"/>
<evidence type="ECO:0000256" key="7">
    <source>
        <dbReference type="ARBA" id="ARBA00023128"/>
    </source>
</evidence>
<dbReference type="FunFam" id="3.90.20.20:FF:000005">
    <property type="entry name" value="GrpE protein homolog"/>
    <property type="match status" value="1"/>
</dbReference>
<dbReference type="Gene3D" id="2.30.22.10">
    <property type="entry name" value="Head domain of nucleotide exchange factor GrpE"/>
    <property type="match status" value="1"/>
</dbReference>
<comment type="subcellular location">
    <subcellularLocation>
        <location evidence="1 10">Mitochondrion matrix</location>
    </subcellularLocation>
</comment>
<keyword evidence="7 10" id="KW-0496">Mitochondrion</keyword>
<reference evidence="13" key="1">
    <citation type="journal article" date="2014" name="Nat. Commun.">
        <title>The tobacco genome sequence and its comparison with those of tomato and potato.</title>
        <authorList>
            <person name="Sierro N."/>
            <person name="Battey J.N."/>
            <person name="Ouadi S."/>
            <person name="Bakaher N."/>
            <person name="Bovet L."/>
            <person name="Willig A."/>
            <person name="Goepfert S."/>
            <person name="Peitsch M.C."/>
            <person name="Ivanov N.V."/>
        </authorList>
    </citation>
    <scope>NUCLEOTIDE SEQUENCE [LARGE SCALE GENOMIC DNA]</scope>
</reference>
<dbReference type="GO" id="GO:0051087">
    <property type="term" value="F:protein-folding chaperone binding"/>
    <property type="evidence" value="ECO:0007669"/>
    <property type="project" value="InterPro"/>
</dbReference>
<evidence type="ECO:0000256" key="8">
    <source>
        <dbReference type="ARBA" id="ARBA00023186"/>
    </source>
</evidence>
<evidence type="ECO:0000256" key="1">
    <source>
        <dbReference type="ARBA" id="ARBA00004305"/>
    </source>
</evidence>
<dbReference type="FunFam" id="2.30.22.10:FF:000002">
    <property type="entry name" value="GrpE protein homolog"/>
    <property type="match status" value="1"/>
</dbReference>
<evidence type="ECO:0000256" key="10">
    <source>
        <dbReference type="RuleBase" id="RU000640"/>
    </source>
</evidence>
<evidence type="ECO:0000256" key="11">
    <source>
        <dbReference type="RuleBase" id="RU004478"/>
    </source>
</evidence>
<evidence type="ECO:0000256" key="6">
    <source>
        <dbReference type="ARBA" id="ARBA00022946"/>
    </source>
</evidence>
<dbReference type="PaxDb" id="4097-A0A1S3X0Q3"/>
<name>A0A1S3X0Q3_TOBAC</name>
<evidence type="ECO:0000256" key="2">
    <source>
        <dbReference type="ARBA" id="ARBA00009054"/>
    </source>
</evidence>
<dbReference type="GO" id="GO:0006457">
    <property type="term" value="P:protein folding"/>
    <property type="evidence" value="ECO:0007669"/>
    <property type="project" value="InterPro"/>
</dbReference>
<dbReference type="RefSeq" id="XP_016433494.1">
    <property type="nucleotide sequence ID" value="XM_016578008.1"/>
</dbReference>
<dbReference type="SUPFAM" id="SSF51064">
    <property type="entry name" value="Head domain of nucleotide exchange factor GrpE"/>
    <property type="match status" value="1"/>
</dbReference>
<keyword evidence="13" id="KW-1185">Reference proteome</keyword>
<sequence>MLVSRISSRFPRAILNQCRSSVLLYSREQQRKQHVPVLASQFHSLRDFKEKVSLFHESALQRFGISSSASPQPNKKETSQSQSDPGSTKVKGDCEASVSADSQVQDEKDESGSDMASNNNMNENVKRRRRRTKQTVSSDSDSDLDTEDLSRDDLVKLVAEKEELLKIKDDEFQKMQDKVLRTYAEMENVTNRTKREAENSKKFAIQNFVKALLDVSDNLGRASSVVKESFSKIDESKDTAGAVPLLKTLLEGVEITDKQLAEVFKKFGVGKYDPTNEQFDPNKHNAIFQVPDPKKAPGMVAVCLKSGYTLHERIIRPAEVGVTVAVESTQADQSTES</sequence>
<keyword evidence="3" id="KW-0479">Metal-binding</keyword>
<dbReference type="PANTHER" id="PTHR21237">
    <property type="entry name" value="GRPE PROTEIN"/>
    <property type="match status" value="1"/>
</dbReference>
<dbReference type="PANTHER" id="PTHR21237:SF36">
    <property type="entry name" value="GRPE PROTEIN HOMOLOG"/>
    <property type="match status" value="1"/>
</dbReference>
<dbReference type="InterPro" id="IPR013805">
    <property type="entry name" value="GrpE_CC"/>
</dbReference>
<accession>A0A1S3X0Q3</accession>
<dbReference type="SMR" id="A0A1S3X0Q3"/>
<organism evidence="13 14">
    <name type="scientific">Nicotiana tabacum</name>
    <name type="common">Common tobacco</name>
    <dbReference type="NCBI Taxonomy" id="4097"/>
    <lineage>
        <taxon>Eukaryota</taxon>
        <taxon>Viridiplantae</taxon>
        <taxon>Streptophyta</taxon>
        <taxon>Embryophyta</taxon>
        <taxon>Tracheophyta</taxon>
        <taxon>Spermatophyta</taxon>
        <taxon>Magnoliopsida</taxon>
        <taxon>eudicotyledons</taxon>
        <taxon>Gunneridae</taxon>
        <taxon>Pentapetalae</taxon>
        <taxon>asterids</taxon>
        <taxon>lamiids</taxon>
        <taxon>Solanales</taxon>
        <taxon>Solanaceae</taxon>
        <taxon>Nicotianoideae</taxon>
        <taxon>Nicotianeae</taxon>
        <taxon>Nicotiana</taxon>
    </lineage>
</organism>
<dbReference type="KEGG" id="nta:107759990"/>
<comment type="subunit">
    <text evidence="9">Probable component of the PAM complex, at least composed of SSC1 (mtHsp70), MGE1, TIM44, PAM16/TIM16, PAM17 and PAM18/TIM14. Interacts with SSQ1.</text>
</comment>
<keyword evidence="4" id="KW-0547">Nucleotide-binding</keyword>
<dbReference type="RefSeq" id="XP_016433494.1">
    <property type="nucleotide sequence ID" value="XM_016578008.2"/>
</dbReference>
<dbReference type="GeneID" id="107759990"/>
<dbReference type="SUPFAM" id="SSF58014">
    <property type="entry name" value="Coiled-coil domain of nucleotide exchange factor GrpE"/>
    <property type="match status" value="1"/>
</dbReference>
<evidence type="ECO:0000313" key="14">
    <source>
        <dbReference type="RefSeq" id="XP_016433494.1"/>
    </source>
</evidence>
<keyword evidence="6" id="KW-0809">Transit peptide</keyword>
<comment type="function">
    <text evidence="10">Essential component of the PAM complex, a complex required for the translocation of transit peptide-containing proteins from the inner membrane into the mitochondrial matrix in an ATP-dependent manner.</text>
</comment>
<keyword evidence="5" id="KW-0067">ATP-binding</keyword>
<evidence type="ECO:0000256" key="9">
    <source>
        <dbReference type="ARBA" id="ARBA00063669"/>
    </source>
</evidence>
<evidence type="ECO:0000256" key="5">
    <source>
        <dbReference type="ARBA" id="ARBA00022840"/>
    </source>
</evidence>
<reference evidence="14" key="2">
    <citation type="submission" date="2025-08" db="UniProtKB">
        <authorList>
            <consortium name="RefSeq"/>
        </authorList>
    </citation>
    <scope>IDENTIFICATION</scope>
    <source>
        <tissue evidence="14">Leaf</tissue>
    </source>
</reference>